<gene>
    <name evidence="2" type="ORF">MNBD_GAMMA12-2209</name>
</gene>
<organism evidence="2">
    <name type="scientific">hydrothermal vent metagenome</name>
    <dbReference type="NCBI Taxonomy" id="652676"/>
    <lineage>
        <taxon>unclassified sequences</taxon>
        <taxon>metagenomes</taxon>
        <taxon>ecological metagenomes</taxon>
    </lineage>
</organism>
<feature type="transmembrane region" description="Helical" evidence="1">
    <location>
        <begin position="119"/>
        <end position="141"/>
    </location>
</feature>
<keyword evidence="1" id="KW-0812">Transmembrane</keyword>
<feature type="transmembrane region" description="Helical" evidence="1">
    <location>
        <begin position="148"/>
        <end position="166"/>
    </location>
</feature>
<protein>
    <submittedName>
        <fullName evidence="2">Uncharacterized protein</fullName>
    </submittedName>
</protein>
<proteinExistence type="predicted"/>
<evidence type="ECO:0000313" key="2">
    <source>
        <dbReference type="EMBL" id="VAW78331.1"/>
    </source>
</evidence>
<feature type="transmembrane region" description="Helical" evidence="1">
    <location>
        <begin position="76"/>
        <end position="99"/>
    </location>
</feature>
<dbReference type="AlphaFoldDB" id="A0A3B0YFZ4"/>
<reference evidence="2" key="1">
    <citation type="submission" date="2018-06" db="EMBL/GenBank/DDBJ databases">
        <authorList>
            <person name="Zhirakovskaya E."/>
        </authorList>
    </citation>
    <scope>NUCLEOTIDE SEQUENCE</scope>
</reference>
<name>A0A3B0YFZ4_9ZZZZ</name>
<keyword evidence="1" id="KW-1133">Transmembrane helix</keyword>
<evidence type="ECO:0000256" key="1">
    <source>
        <dbReference type="SAM" id="Phobius"/>
    </source>
</evidence>
<keyword evidence="1" id="KW-0472">Membrane</keyword>
<feature type="transmembrane region" description="Helical" evidence="1">
    <location>
        <begin position="25"/>
        <end position="46"/>
    </location>
</feature>
<accession>A0A3B0YFZ4</accession>
<dbReference type="EMBL" id="UOFL01000147">
    <property type="protein sequence ID" value="VAW78331.1"/>
    <property type="molecule type" value="Genomic_DNA"/>
</dbReference>
<feature type="transmembrane region" description="Helical" evidence="1">
    <location>
        <begin position="52"/>
        <end position="69"/>
    </location>
</feature>
<feature type="transmembrane region" description="Helical" evidence="1">
    <location>
        <begin position="172"/>
        <end position="192"/>
    </location>
</feature>
<sequence length="201" mass="22576">MFQSHQNNQSQSPDQAFNQDVNRGMALLVLITISIVGSSWLLSLPVYLDIKIAAQIAPVILSVILLFLTSKYQYRFLIKIAPALGYVIVFSSWSYVIYLNLNASMSASVDASEIKNILIMQYIGMSYFMYLIGLCFISFWLGRYFKYNLVLSLVSIITLMVLLQLFTQPDIMYLLASALLLISTSVFSAISLQAAHNVVTE</sequence>
<feature type="non-terminal residue" evidence="2">
    <location>
        <position position="201"/>
    </location>
</feature>